<evidence type="ECO:0000256" key="1">
    <source>
        <dbReference type="SAM" id="Phobius"/>
    </source>
</evidence>
<keyword evidence="1" id="KW-1133">Transmembrane helix</keyword>
<evidence type="ECO:0000313" key="3">
    <source>
        <dbReference type="Proteomes" id="UP000203422"/>
    </source>
</evidence>
<sequence>MSWSLMFQILILMAGVALMVDLILDSVRKFKDKEKKE</sequence>
<dbReference type="OrthoDB" id="40812at10239"/>
<reference evidence="2 3" key="1">
    <citation type="submission" date="2016-03" db="EMBL/GenBank/DDBJ databases">
        <authorList>
            <person name="Rimple P."/>
            <person name="Montgomery M.T."/>
            <person name="Guerrero C.A."/>
            <person name="Mavrich T.N."/>
            <person name="Pope W.H."/>
            <person name="Garlena R.A."/>
            <person name="Russell D.A."/>
            <person name="Jacobs-Sera D."/>
            <person name="Hendrix R.W."/>
            <person name="Hatfull G.F."/>
        </authorList>
    </citation>
    <scope>NUCLEOTIDE SEQUENCE [LARGE SCALE GENOMIC DNA]</scope>
</reference>
<dbReference type="KEGG" id="vg:28803072"/>
<dbReference type="RefSeq" id="YP_009276752.1">
    <property type="nucleotide sequence ID" value="NC_030944.1"/>
</dbReference>
<gene>
    <name evidence="2" type="primary">41</name>
    <name evidence="2" type="ORF">PBI_DEMOSTHENES_41</name>
</gene>
<dbReference type="Proteomes" id="UP000203422">
    <property type="component" value="Segment"/>
</dbReference>
<evidence type="ECO:0000313" key="2">
    <source>
        <dbReference type="EMBL" id="ANA86011.1"/>
    </source>
</evidence>
<dbReference type="EMBL" id="KU998242">
    <property type="protein sequence ID" value="ANA86011.1"/>
    <property type="molecule type" value="Genomic_DNA"/>
</dbReference>
<accession>A0A160DE17</accession>
<keyword evidence="1" id="KW-0812">Transmembrane</keyword>
<proteinExistence type="predicted"/>
<keyword evidence="1" id="KW-0472">Membrane</keyword>
<feature type="transmembrane region" description="Helical" evidence="1">
    <location>
        <begin position="6"/>
        <end position="27"/>
    </location>
</feature>
<organism evidence="2 3">
    <name type="scientific">Gordonia phage Demosthenes</name>
    <dbReference type="NCBI Taxonomy" id="1838067"/>
    <lineage>
        <taxon>Viruses</taxon>
        <taxon>Duplodnaviria</taxon>
        <taxon>Heunggongvirae</taxon>
        <taxon>Uroviricota</taxon>
        <taxon>Caudoviricetes</taxon>
        <taxon>Demosthenesvirus</taxon>
        <taxon>Demosthenesvirus demosthenes</taxon>
    </lineage>
</organism>
<protein>
    <submittedName>
        <fullName evidence="2">Uncharacterized protein</fullName>
    </submittedName>
</protein>
<dbReference type="GeneID" id="28803072"/>
<keyword evidence="3" id="KW-1185">Reference proteome</keyword>
<name>A0A160DE17_9CAUD</name>